<dbReference type="AlphaFoldDB" id="A0A2S2QEU8"/>
<name>A0A2S2QEU8_9HEMI</name>
<protein>
    <submittedName>
        <fullName evidence="2">Uncharacterized protein</fullName>
    </submittedName>
</protein>
<sequence>MPALERVLKMFQPLKNYFLSIDKCPNILKEFFDNPNSELWLYFMHAQSATFHHAVLKIESQNVSAIDAANEINQLQNNLDQKQNSCYLPHATRNIMVKLQETGDINKENVRTAASNFYKTSKEYLEQWC</sequence>
<reference evidence="2" key="1">
    <citation type="submission" date="2018-04" db="EMBL/GenBank/DDBJ databases">
        <title>Transcriptome assembly of Sipha flava.</title>
        <authorList>
            <person name="Scully E.D."/>
            <person name="Geib S.M."/>
            <person name="Palmer N.A."/>
            <person name="Koch K."/>
            <person name="Bradshaw J."/>
            <person name="Heng-Moss T."/>
            <person name="Sarath G."/>
        </authorList>
    </citation>
    <scope>NUCLEOTIDE SEQUENCE</scope>
</reference>
<keyword evidence="1" id="KW-0175">Coiled coil</keyword>
<accession>A0A2S2QEU8</accession>
<gene>
    <name evidence="2" type="ORF">g.120623</name>
</gene>
<organism evidence="2">
    <name type="scientific">Sipha flava</name>
    <name type="common">yellow sugarcane aphid</name>
    <dbReference type="NCBI Taxonomy" id="143950"/>
    <lineage>
        <taxon>Eukaryota</taxon>
        <taxon>Metazoa</taxon>
        <taxon>Ecdysozoa</taxon>
        <taxon>Arthropoda</taxon>
        <taxon>Hexapoda</taxon>
        <taxon>Insecta</taxon>
        <taxon>Pterygota</taxon>
        <taxon>Neoptera</taxon>
        <taxon>Paraneoptera</taxon>
        <taxon>Hemiptera</taxon>
        <taxon>Sternorrhyncha</taxon>
        <taxon>Aphidomorpha</taxon>
        <taxon>Aphidoidea</taxon>
        <taxon>Aphididae</taxon>
        <taxon>Sipha</taxon>
    </lineage>
</organism>
<proteinExistence type="predicted"/>
<feature type="coiled-coil region" evidence="1">
    <location>
        <begin position="58"/>
        <end position="85"/>
    </location>
</feature>
<dbReference type="EMBL" id="GGMS01007051">
    <property type="protein sequence ID" value="MBY76254.1"/>
    <property type="molecule type" value="Transcribed_RNA"/>
</dbReference>
<evidence type="ECO:0000313" key="2">
    <source>
        <dbReference type="EMBL" id="MBY76254.1"/>
    </source>
</evidence>
<evidence type="ECO:0000256" key="1">
    <source>
        <dbReference type="SAM" id="Coils"/>
    </source>
</evidence>